<reference evidence="3" key="1">
    <citation type="journal article" date="2019" name="Int. J. Syst. Evol. Microbiol.">
        <title>The Global Catalogue of Microorganisms (GCM) 10K type strain sequencing project: providing services to taxonomists for standard genome sequencing and annotation.</title>
        <authorList>
            <consortium name="The Broad Institute Genomics Platform"/>
            <consortium name="The Broad Institute Genome Sequencing Center for Infectious Disease"/>
            <person name="Wu L."/>
            <person name="Ma J."/>
        </authorList>
    </citation>
    <scope>NUCLEOTIDE SEQUENCE [LARGE SCALE GENOMIC DNA]</scope>
    <source>
        <strain evidence="3">CGMCC 1.12404</strain>
    </source>
</reference>
<organism evidence="2 3">
    <name type="scientific">Kroppenstedtia guangzhouensis</name>
    <dbReference type="NCBI Taxonomy" id="1274356"/>
    <lineage>
        <taxon>Bacteria</taxon>
        <taxon>Bacillati</taxon>
        <taxon>Bacillota</taxon>
        <taxon>Bacilli</taxon>
        <taxon>Bacillales</taxon>
        <taxon>Thermoactinomycetaceae</taxon>
        <taxon>Kroppenstedtia</taxon>
    </lineage>
</organism>
<sequence length="55" mass="6230">MRSPPRLRRVTNPPELYRGTGKEVIGMSQEATIMLVMLVVTVGYYAYQIGSSRKK</sequence>
<dbReference type="Proteomes" id="UP000617979">
    <property type="component" value="Unassembled WGS sequence"/>
</dbReference>
<evidence type="ECO:0000313" key="3">
    <source>
        <dbReference type="Proteomes" id="UP000617979"/>
    </source>
</evidence>
<proteinExistence type="predicted"/>
<name>A0ABQ1GUW5_9BACL</name>
<accession>A0ABQ1GUW5</accession>
<evidence type="ECO:0000256" key="1">
    <source>
        <dbReference type="SAM" id="Phobius"/>
    </source>
</evidence>
<keyword evidence="1" id="KW-1133">Transmembrane helix</keyword>
<keyword evidence="3" id="KW-1185">Reference proteome</keyword>
<feature type="transmembrane region" description="Helical" evidence="1">
    <location>
        <begin position="31"/>
        <end position="47"/>
    </location>
</feature>
<comment type="caution">
    <text evidence="2">The sequence shown here is derived from an EMBL/GenBank/DDBJ whole genome shotgun (WGS) entry which is preliminary data.</text>
</comment>
<keyword evidence="1" id="KW-0472">Membrane</keyword>
<dbReference type="EMBL" id="BMEX01000009">
    <property type="protein sequence ID" value="GGA50408.1"/>
    <property type="molecule type" value="Genomic_DNA"/>
</dbReference>
<keyword evidence="1" id="KW-0812">Transmembrane</keyword>
<evidence type="ECO:0000313" key="2">
    <source>
        <dbReference type="EMBL" id="GGA50408.1"/>
    </source>
</evidence>
<protein>
    <submittedName>
        <fullName evidence="2">Uncharacterized protein</fullName>
    </submittedName>
</protein>
<gene>
    <name evidence="2" type="ORF">GCM10007416_24430</name>
</gene>